<dbReference type="InterPro" id="IPR045229">
    <property type="entry name" value="TPP_enz"/>
</dbReference>
<dbReference type="PANTHER" id="PTHR18968">
    <property type="entry name" value="THIAMINE PYROPHOSPHATE ENZYMES"/>
    <property type="match status" value="1"/>
</dbReference>
<comment type="caution">
    <text evidence="7">The sequence shown here is derived from an EMBL/GenBank/DDBJ whole genome shotgun (WGS) entry which is preliminary data.</text>
</comment>
<gene>
    <name evidence="7" type="ORF">QFZ46_002383</name>
</gene>
<dbReference type="Proteomes" id="UP001239085">
    <property type="component" value="Unassembled WGS sequence"/>
</dbReference>
<keyword evidence="8" id="KW-1185">Reference proteome</keyword>
<name>A0ABU0PA67_9MICO</name>
<dbReference type="InterPro" id="IPR029035">
    <property type="entry name" value="DHS-like_NAD/FAD-binding_dom"/>
</dbReference>
<dbReference type="Gene3D" id="3.40.50.1220">
    <property type="entry name" value="TPP-binding domain"/>
    <property type="match status" value="1"/>
</dbReference>
<dbReference type="CDD" id="cd07035">
    <property type="entry name" value="TPP_PYR_POX_like"/>
    <property type="match status" value="1"/>
</dbReference>
<feature type="domain" description="Thiamine pyrophosphate enzyme N-terminal TPP-binding" evidence="6">
    <location>
        <begin position="5"/>
        <end position="109"/>
    </location>
</feature>
<accession>A0ABU0PA67</accession>
<proteinExistence type="inferred from homology"/>
<feature type="domain" description="Thiamine pyrophosphate enzyme TPP-binding" evidence="5">
    <location>
        <begin position="386"/>
        <end position="533"/>
    </location>
</feature>
<dbReference type="InterPro" id="IPR012001">
    <property type="entry name" value="Thiamin_PyroP_enz_TPP-bd_dom"/>
</dbReference>
<reference evidence="7 8" key="1">
    <citation type="submission" date="2023-07" db="EMBL/GenBank/DDBJ databases">
        <title>Comparative genomics of wheat-associated soil bacteria to identify genetic determinants of phenazine resistance.</title>
        <authorList>
            <person name="Mouncey N."/>
        </authorList>
    </citation>
    <scope>NUCLEOTIDE SEQUENCE [LARGE SCALE GENOMIC DNA]</scope>
    <source>
        <strain evidence="7 8">W2I7</strain>
    </source>
</reference>
<evidence type="ECO:0000256" key="1">
    <source>
        <dbReference type="ARBA" id="ARBA00007812"/>
    </source>
</evidence>
<dbReference type="CDD" id="cd00568">
    <property type="entry name" value="TPP_enzymes"/>
    <property type="match status" value="1"/>
</dbReference>
<dbReference type="InterPro" id="IPR029061">
    <property type="entry name" value="THDP-binding"/>
</dbReference>
<evidence type="ECO:0000259" key="5">
    <source>
        <dbReference type="Pfam" id="PF02775"/>
    </source>
</evidence>
<dbReference type="Pfam" id="PF02776">
    <property type="entry name" value="TPP_enzyme_N"/>
    <property type="match status" value="1"/>
</dbReference>
<evidence type="ECO:0000256" key="3">
    <source>
        <dbReference type="RuleBase" id="RU362132"/>
    </source>
</evidence>
<organism evidence="7 8">
    <name type="scientific">Microbacterium murale</name>
    <dbReference type="NCBI Taxonomy" id="1081040"/>
    <lineage>
        <taxon>Bacteria</taxon>
        <taxon>Bacillati</taxon>
        <taxon>Actinomycetota</taxon>
        <taxon>Actinomycetes</taxon>
        <taxon>Micrococcales</taxon>
        <taxon>Microbacteriaceae</taxon>
        <taxon>Microbacterium</taxon>
    </lineage>
</organism>
<dbReference type="InterPro" id="IPR011766">
    <property type="entry name" value="TPP_enzyme_TPP-bd"/>
</dbReference>
<evidence type="ECO:0000313" key="8">
    <source>
        <dbReference type="Proteomes" id="UP001239085"/>
    </source>
</evidence>
<sequence>MTQMMKVADSLGRMLAELGVSQVFGVVGSGNYRVTNALVASGATYVAARHEAGAASMADAYSRITGDVSALSLHQGCGLTNALTGITEAAKCHTPLLVLAADTAVGDVTSNFHIDQDAAVRAVGATPMRIHSAETALADAARAFRVAQVERTTVVLSLPIDIQDREIAYPGPRPASNLRVPTPTVLTGDATELGEMMARAHRPVIIGGRGSRIAKRDLRELAAVTGALLIASGGARGVFEGDEWALDVVGGFATDSAAELVRDADLIVGFGVALNDWTTRGGTLLEKATLVQVDDRVGAIGKHRLVDLGIVGDTRAVARAVIAALAASGTTQAGYRTPEVADRIRTARYWADQDVEVVDEPGFIDPAALTNALDAILPDERVVVVDGGNVNAYPGAHLRVPDDEGYVLPLSFQSIGLGLASVIGAAVARPDRMAVLGTGDGSLLMGAVELETAVRLRLGVVIIAFNDSAYGAEIHLFPDSTPEEQEIVRFPDTDIAAIARGYGCDAITVRSLDDLGGVSAWLESDRDRPLVIDAKITGRASWLMAREHGH</sequence>
<evidence type="ECO:0000256" key="2">
    <source>
        <dbReference type="ARBA" id="ARBA00023052"/>
    </source>
</evidence>
<dbReference type="SUPFAM" id="SSF52518">
    <property type="entry name" value="Thiamin diphosphate-binding fold (THDP-binding)"/>
    <property type="match status" value="2"/>
</dbReference>
<protein>
    <submittedName>
        <fullName evidence="7">Thiamine pyrophosphate-dependent acetolactate synthase large subunit-like protein</fullName>
    </submittedName>
</protein>
<comment type="similarity">
    <text evidence="1 3">Belongs to the TPP enzyme family.</text>
</comment>
<dbReference type="Pfam" id="PF02775">
    <property type="entry name" value="TPP_enzyme_C"/>
    <property type="match status" value="1"/>
</dbReference>
<feature type="domain" description="Thiamine pyrophosphate enzyme central" evidence="4">
    <location>
        <begin position="193"/>
        <end position="320"/>
    </location>
</feature>
<dbReference type="Gene3D" id="3.40.50.970">
    <property type="match status" value="2"/>
</dbReference>
<dbReference type="EMBL" id="JAUSXK010000001">
    <property type="protein sequence ID" value="MDQ0644223.1"/>
    <property type="molecule type" value="Genomic_DNA"/>
</dbReference>
<evidence type="ECO:0000259" key="4">
    <source>
        <dbReference type="Pfam" id="PF00205"/>
    </source>
</evidence>
<evidence type="ECO:0000313" key="7">
    <source>
        <dbReference type="EMBL" id="MDQ0644223.1"/>
    </source>
</evidence>
<dbReference type="InterPro" id="IPR012000">
    <property type="entry name" value="Thiamin_PyroP_enz_cen_dom"/>
</dbReference>
<dbReference type="PANTHER" id="PTHR18968:SF13">
    <property type="entry name" value="ACETOLACTATE SYNTHASE CATALYTIC SUBUNIT, MITOCHONDRIAL"/>
    <property type="match status" value="1"/>
</dbReference>
<keyword evidence="2 3" id="KW-0786">Thiamine pyrophosphate</keyword>
<dbReference type="SUPFAM" id="SSF52467">
    <property type="entry name" value="DHS-like NAD/FAD-binding domain"/>
    <property type="match status" value="1"/>
</dbReference>
<dbReference type="Pfam" id="PF00205">
    <property type="entry name" value="TPP_enzyme_M"/>
    <property type="match status" value="1"/>
</dbReference>
<evidence type="ECO:0000259" key="6">
    <source>
        <dbReference type="Pfam" id="PF02776"/>
    </source>
</evidence>